<comment type="caution">
    <text evidence="1">The sequence shown here is derived from an EMBL/GenBank/DDBJ whole genome shotgun (WGS) entry which is preliminary data.</text>
</comment>
<dbReference type="RefSeq" id="WP_370396237.1">
    <property type="nucleotide sequence ID" value="NZ_JALBUT010000001.1"/>
</dbReference>
<sequence>MDDFFFSDYSFGGSADFGENKWSERDWLAYIKRSQAEIQKISKLYFEHRRNMSFEDIMTASGWSIANGDDSDDSQNSEPMTLINHPVYIASRALIKCLQSVVEELVKSSNCEPLFVLQLSNTIHEASELICVAVNSTDLGEDLLARSYYKSALMALNSVLAKIENFSDVLEKKEIASIIIFDLRQLCLNLSN</sequence>
<proteinExistence type="predicted"/>
<dbReference type="EMBL" id="JALBUT010000001">
    <property type="protein sequence ID" value="MDX8414790.1"/>
    <property type="molecule type" value="Genomic_DNA"/>
</dbReference>
<name>A0ABU4WGR8_9BACT</name>
<protein>
    <submittedName>
        <fullName evidence="1">Uncharacterized protein</fullName>
    </submittedName>
</protein>
<organism evidence="1 2">
    <name type="scientific">Intestinicryptomonas porci</name>
    <dbReference type="NCBI Taxonomy" id="2926320"/>
    <lineage>
        <taxon>Bacteria</taxon>
        <taxon>Pseudomonadati</taxon>
        <taxon>Verrucomicrobiota</taxon>
        <taxon>Opitutia</taxon>
        <taxon>Opitutales</taxon>
        <taxon>Intestinicryptomonaceae</taxon>
        <taxon>Intestinicryptomonas</taxon>
    </lineage>
</organism>
<gene>
    <name evidence="1" type="ORF">MOX91_01130</name>
</gene>
<evidence type="ECO:0000313" key="2">
    <source>
        <dbReference type="Proteomes" id="UP001275932"/>
    </source>
</evidence>
<accession>A0ABU4WGR8</accession>
<reference evidence="1 2" key="1">
    <citation type="submission" date="2022-03" db="EMBL/GenBank/DDBJ databases">
        <title>Novel taxa within the pig intestine.</title>
        <authorList>
            <person name="Wylensek D."/>
            <person name="Bishof K."/>
            <person name="Afrizal A."/>
            <person name="Clavel T."/>
        </authorList>
    </citation>
    <scope>NUCLEOTIDE SEQUENCE [LARGE SCALE GENOMIC DNA]</scope>
    <source>
        <strain evidence="1 2">CLA-KB-P66</strain>
    </source>
</reference>
<keyword evidence="2" id="KW-1185">Reference proteome</keyword>
<dbReference type="Proteomes" id="UP001275932">
    <property type="component" value="Unassembled WGS sequence"/>
</dbReference>
<evidence type="ECO:0000313" key="1">
    <source>
        <dbReference type="EMBL" id="MDX8414790.1"/>
    </source>
</evidence>